<dbReference type="CDD" id="cd11644">
    <property type="entry name" value="Precorrin-6Y-MT"/>
    <property type="match status" value="1"/>
</dbReference>
<dbReference type="InterPro" id="IPR029063">
    <property type="entry name" value="SAM-dependent_MTases_sf"/>
</dbReference>
<dbReference type="InterPro" id="IPR014776">
    <property type="entry name" value="4pyrrole_Mease_sub2"/>
</dbReference>
<dbReference type="RefSeq" id="WP_322879569.1">
    <property type="nucleotide sequence ID" value="NZ_JAVMIP010000027.1"/>
</dbReference>
<keyword evidence="2" id="KW-0169">Cobalamin biosynthesis</keyword>
<dbReference type="PIRSF" id="PIRSF036428">
    <property type="entry name" value="CobL"/>
    <property type="match status" value="1"/>
</dbReference>
<evidence type="ECO:0000313" key="8">
    <source>
        <dbReference type="Proteomes" id="UP001268256"/>
    </source>
</evidence>
<keyword evidence="8" id="KW-1185">Reference proteome</keyword>
<feature type="domain" description="Tetrapyrrole methylase" evidence="6">
    <location>
        <begin position="16"/>
        <end position="200"/>
    </location>
</feature>
<dbReference type="NCBIfam" id="TIGR02467">
    <property type="entry name" value="CbiE"/>
    <property type="match status" value="1"/>
</dbReference>
<dbReference type="Gene3D" id="3.30.950.10">
    <property type="entry name" value="Methyltransferase, Cobalt-precorrin-4 Transmethylase, Domain 2"/>
    <property type="match status" value="1"/>
</dbReference>
<dbReference type="PANTHER" id="PTHR43182">
    <property type="entry name" value="COBALT-PRECORRIN-6B C(15)-METHYLTRANSFERASE (DECARBOXYLATING)"/>
    <property type="match status" value="1"/>
</dbReference>
<name>A0AAE4JYN4_9CYAN</name>
<comment type="caution">
    <text evidence="7">The sequence shown here is derived from an EMBL/GenBank/DDBJ whole genome shotgun (WGS) entry which is preliminary data.</text>
</comment>
<dbReference type="GO" id="GO:0032259">
    <property type="term" value="P:methylation"/>
    <property type="evidence" value="ECO:0007669"/>
    <property type="project" value="UniProtKB-KW"/>
</dbReference>
<keyword evidence="3" id="KW-0489">Methyltransferase</keyword>
<evidence type="ECO:0000256" key="2">
    <source>
        <dbReference type="ARBA" id="ARBA00022573"/>
    </source>
</evidence>
<proteinExistence type="predicted"/>
<dbReference type="InterPro" id="IPR000878">
    <property type="entry name" value="4pyrrol_Mease"/>
</dbReference>
<dbReference type="Pfam" id="PF00590">
    <property type="entry name" value="TP_methylase"/>
    <property type="match status" value="1"/>
</dbReference>
<keyword evidence="4" id="KW-0808">Transferase</keyword>
<dbReference type="NCBIfam" id="TIGR02469">
    <property type="entry name" value="CbiT"/>
    <property type="match status" value="1"/>
</dbReference>
<dbReference type="Gene3D" id="3.40.1010.10">
    <property type="entry name" value="Cobalt-precorrin-4 Transmethylase, Domain 1"/>
    <property type="match status" value="1"/>
</dbReference>
<evidence type="ECO:0000313" key="7">
    <source>
        <dbReference type="EMBL" id="MDS3862363.1"/>
    </source>
</evidence>
<accession>A0AAE4JYN4</accession>
<dbReference type="InterPro" id="IPR012818">
    <property type="entry name" value="CbiE"/>
</dbReference>
<dbReference type="Gene3D" id="3.40.50.150">
    <property type="entry name" value="Vaccinia Virus protein VP39"/>
    <property type="match status" value="1"/>
</dbReference>
<dbReference type="InterPro" id="IPR035996">
    <property type="entry name" value="4pyrrol_Methylase_sf"/>
</dbReference>
<dbReference type="PANTHER" id="PTHR43182:SF1">
    <property type="entry name" value="COBALT-PRECORRIN-7 C(5)-METHYLTRANSFERASE"/>
    <property type="match status" value="1"/>
</dbReference>
<evidence type="ECO:0000256" key="5">
    <source>
        <dbReference type="ARBA" id="ARBA00022691"/>
    </source>
</evidence>
<evidence type="ECO:0000259" key="6">
    <source>
        <dbReference type="Pfam" id="PF00590"/>
    </source>
</evidence>
<keyword evidence="5" id="KW-0949">S-adenosyl-L-methionine</keyword>
<dbReference type="InterPro" id="IPR014777">
    <property type="entry name" value="4pyrrole_Mease_sub1"/>
</dbReference>
<dbReference type="SUPFAM" id="SSF53790">
    <property type="entry name" value="Tetrapyrrole methylase"/>
    <property type="match status" value="1"/>
</dbReference>
<dbReference type="InterPro" id="IPR006365">
    <property type="entry name" value="Cbl_synth_CobL"/>
</dbReference>
<dbReference type="AlphaFoldDB" id="A0AAE4JYN4"/>
<dbReference type="InterPro" id="IPR014008">
    <property type="entry name" value="Cbl_synth_MTase_CbiT"/>
</dbReference>
<dbReference type="GO" id="GO:0008276">
    <property type="term" value="F:protein methyltransferase activity"/>
    <property type="evidence" value="ECO:0007669"/>
    <property type="project" value="InterPro"/>
</dbReference>
<dbReference type="GO" id="GO:0009236">
    <property type="term" value="P:cobalamin biosynthetic process"/>
    <property type="evidence" value="ECO:0007669"/>
    <property type="project" value="UniProtKB-KW"/>
</dbReference>
<evidence type="ECO:0000256" key="1">
    <source>
        <dbReference type="ARBA" id="ARBA00004953"/>
    </source>
</evidence>
<organism evidence="7 8">
    <name type="scientific">Pseudocalidococcus azoricus BACA0444</name>
    <dbReference type="NCBI Taxonomy" id="2918990"/>
    <lineage>
        <taxon>Bacteria</taxon>
        <taxon>Bacillati</taxon>
        <taxon>Cyanobacteriota</taxon>
        <taxon>Cyanophyceae</taxon>
        <taxon>Acaryochloridales</taxon>
        <taxon>Thermosynechococcaceae</taxon>
        <taxon>Pseudocalidococcus</taxon>
        <taxon>Pseudocalidococcus azoricus</taxon>
    </lineage>
</organism>
<dbReference type="EMBL" id="JAVMIP010000027">
    <property type="protein sequence ID" value="MDS3862363.1"/>
    <property type="molecule type" value="Genomic_DNA"/>
</dbReference>
<comment type="pathway">
    <text evidence="1">Cofactor biosynthesis; adenosylcobalamin biosynthesis.</text>
</comment>
<evidence type="ECO:0000256" key="4">
    <source>
        <dbReference type="ARBA" id="ARBA00022679"/>
    </source>
</evidence>
<dbReference type="SUPFAM" id="SSF53335">
    <property type="entry name" value="S-adenosyl-L-methionine-dependent methyltransferases"/>
    <property type="match status" value="1"/>
</dbReference>
<sequence>MEQAKLPSGSDKKWLSVLGVGAEGLTGLSEVARFLLDQAEVIVGGQRHLGMLPNSDLRPKLAWDSPITITLDQIAARRGELVCVLASGDPLFYGIGGPLLERFALDEMTIIPAVSALALACSRLGWAWADVEVVSLCGRPLELLHTLLYPGAKIMALSATGETPRQVAQALTTRGYGDSTLYILENLGHSQEKVLKTPAGAWAEQEIANLNIIGIHCQRTPEAAELGGVPHSRLAGLSDLAYSHDGQLTKQEVRAMTLAALAPLPGQLLWDVGAGCGSIGIEWLRTHPRCQAIAIERHPQRQQLIAENAVNLGVPNLKIVPGVAPEILVDLPQPDAIFIGGGVHISGMLETAWQALKPGGRLVVNAVTVASEQLIFHWQQQVGGTLRRIAIQRAEPLGTYLAWRSLAPVTQWQVLKY</sequence>
<reference evidence="8" key="1">
    <citation type="submission" date="2023-07" db="EMBL/GenBank/DDBJ databases">
        <authorList>
            <person name="Luz R."/>
            <person name="Cordeiro R."/>
            <person name="Fonseca A."/>
            <person name="Goncalves V."/>
        </authorList>
    </citation>
    <scope>NUCLEOTIDE SEQUENCE [LARGE SCALE GENOMIC DNA]</scope>
    <source>
        <strain evidence="8">BACA0444</strain>
    </source>
</reference>
<dbReference type="Proteomes" id="UP001268256">
    <property type="component" value="Unassembled WGS sequence"/>
</dbReference>
<evidence type="ECO:0000256" key="3">
    <source>
        <dbReference type="ARBA" id="ARBA00022603"/>
    </source>
</evidence>
<dbReference type="CDD" id="cd02440">
    <property type="entry name" value="AdoMet_MTases"/>
    <property type="match status" value="1"/>
</dbReference>
<gene>
    <name evidence="7" type="primary">cbiE</name>
    <name evidence="7" type="ORF">RIF25_16310</name>
</gene>
<protein>
    <submittedName>
        <fullName evidence="7">Precorrin-6y C5,15-methyltransferase (Decarboxylating) subunit CbiE</fullName>
    </submittedName>
</protein>
<dbReference type="InterPro" id="IPR050714">
    <property type="entry name" value="Cobalamin_biosynth_MTase"/>
</dbReference>